<evidence type="ECO:0000256" key="2">
    <source>
        <dbReference type="ARBA" id="ARBA00022771"/>
    </source>
</evidence>
<evidence type="ECO:0000256" key="4">
    <source>
        <dbReference type="SAM" id="MobiDB-lite"/>
    </source>
</evidence>
<feature type="compositionally biased region" description="Basic and acidic residues" evidence="4">
    <location>
        <begin position="216"/>
        <end position="228"/>
    </location>
</feature>
<sequence>MSEAEEEDFVACCLSSLSLGLRPAEIVGRNERAKRSRLGQLDRLMRVRMPHNNRVSTSRSLGTSDIWSKTIGHDPHATGADDSTNREIESNAEKARGLLELARHQNLTGGRGGGQAGGDNFSRQLFLGLKGGKKRAADAKNPKAGILDADTRALLEESSSSSEDEFVDERKLPAKAGSDYSSDASQKKKKRKRRKERSKRSKSKKRKRRKEKSRTRKDNSGDSDDSRAVRKRRRRRERDRDSSDEDNVHADRWRDATNGHKERA</sequence>
<comment type="caution">
    <text evidence="5">The sequence shown here is derived from an EMBL/GenBank/DDBJ whole genome shotgun (WGS) entry which is preliminary data.</text>
</comment>
<proteinExistence type="predicted"/>
<dbReference type="Proteomes" id="UP000266841">
    <property type="component" value="Unassembled WGS sequence"/>
</dbReference>
<dbReference type="PANTHER" id="PTHR31437">
    <property type="entry name" value="SREK1IP1 FAMILY MEMBER"/>
    <property type="match status" value="1"/>
</dbReference>
<protein>
    <submittedName>
        <fullName evidence="5">Uncharacterized protein</fullName>
    </submittedName>
</protein>
<name>K0T9W9_THAOC</name>
<accession>K0T9W9</accession>
<keyword evidence="3" id="KW-0862">Zinc</keyword>
<keyword evidence="6" id="KW-1185">Reference proteome</keyword>
<evidence type="ECO:0000313" key="5">
    <source>
        <dbReference type="EMBL" id="EJK67322.1"/>
    </source>
</evidence>
<dbReference type="EMBL" id="AGNL01013327">
    <property type="protein sequence ID" value="EJK67322.1"/>
    <property type="molecule type" value="Genomic_DNA"/>
</dbReference>
<organism evidence="5 6">
    <name type="scientific">Thalassiosira oceanica</name>
    <name type="common">Marine diatom</name>
    <dbReference type="NCBI Taxonomy" id="159749"/>
    <lineage>
        <taxon>Eukaryota</taxon>
        <taxon>Sar</taxon>
        <taxon>Stramenopiles</taxon>
        <taxon>Ochrophyta</taxon>
        <taxon>Bacillariophyta</taxon>
        <taxon>Coscinodiscophyceae</taxon>
        <taxon>Thalassiosirophycidae</taxon>
        <taxon>Thalassiosirales</taxon>
        <taxon>Thalassiosiraceae</taxon>
        <taxon>Thalassiosira</taxon>
    </lineage>
</organism>
<gene>
    <name evidence="5" type="ORF">THAOC_11666</name>
</gene>
<evidence type="ECO:0000256" key="1">
    <source>
        <dbReference type="ARBA" id="ARBA00022723"/>
    </source>
</evidence>
<reference evidence="5 6" key="1">
    <citation type="journal article" date="2012" name="Genome Biol.">
        <title>Genome and low-iron response of an oceanic diatom adapted to chronic iron limitation.</title>
        <authorList>
            <person name="Lommer M."/>
            <person name="Specht M."/>
            <person name="Roy A.S."/>
            <person name="Kraemer L."/>
            <person name="Andreson R."/>
            <person name="Gutowska M.A."/>
            <person name="Wolf J."/>
            <person name="Bergner S.V."/>
            <person name="Schilhabel M.B."/>
            <person name="Klostermeier U.C."/>
            <person name="Beiko R.G."/>
            <person name="Rosenstiel P."/>
            <person name="Hippler M."/>
            <person name="Laroche J."/>
        </authorList>
    </citation>
    <scope>NUCLEOTIDE SEQUENCE [LARGE SCALE GENOMIC DNA]</scope>
    <source>
        <strain evidence="5 6">CCMP1005</strain>
    </source>
</reference>
<feature type="region of interest" description="Disordered" evidence="4">
    <location>
        <begin position="66"/>
        <end position="86"/>
    </location>
</feature>
<evidence type="ECO:0000313" key="6">
    <source>
        <dbReference type="Proteomes" id="UP000266841"/>
    </source>
</evidence>
<feature type="region of interest" description="Disordered" evidence="4">
    <location>
        <begin position="156"/>
        <end position="264"/>
    </location>
</feature>
<keyword evidence="1" id="KW-0479">Metal-binding</keyword>
<dbReference type="OMA" id="RHEVDND"/>
<keyword evidence="2" id="KW-0863">Zinc-finger</keyword>
<feature type="compositionally biased region" description="Basic residues" evidence="4">
    <location>
        <begin position="187"/>
        <end position="215"/>
    </location>
</feature>
<dbReference type="eggNOG" id="ENOG502SBST">
    <property type="taxonomic scope" value="Eukaryota"/>
</dbReference>
<evidence type="ECO:0000256" key="3">
    <source>
        <dbReference type="ARBA" id="ARBA00022833"/>
    </source>
</evidence>
<dbReference type="AlphaFoldDB" id="K0T9W9"/>
<dbReference type="PANTHER" id="PTHR31437:SF1">
    <property type="entry name" value="PROTEIN SREK1IP1"/>
    <property type="match status" value="1"/>
</dbReference>
<dbReference type="GO" id="GO:0008270">
    <property type="term" value="F:zinc ion binding"/>
    <property type="evidence" value="ECO:0007669"/>
    <property type="project" value="UniProtKB-KW"/>
</dbReference>
<feature type="compositionally biased region" description="Basic and acidic residues" evidence="4">
    <location>
        <begin position="238"/>
        <end position="264"/>
    </location>
</feature>
<dbReference type="OrthoDB" id="31154at2759"/>